<evidence type="ECO:0000313" key="3">
    <source>
        <dbReference type="Proteomes" id="UP000295192"/>
    </source>
</evidence>
<evidence type="ECO:0000313" key="2">
    <source>
        <dbReference type="EMBL" id="TDG47004.1"/>
    </source>
</evidence>
<feature type="compositionally biased region" description="Low complexity" evidence="1">
    <location>
        <begin position="26"/>
        <end position="47"/>
    </location>
</feature>
<organism evidence="2 3">
    <name type="scientific">Drosophila navojoa</name>
    <name type="common">Fruit fly</name>
    <dbReference type="NCBI Taxonomy" id="7232"/>
    <lineage>
        <taxon>Eukaryota</taxon>
        <taxon>Metazoa</taxon>
        <taxon>Ecdysozoa</taxon>
        <taxon>Arthropoda</taxon>
        <taxon>Hexapoda</taxon>
        <taxon>Insecta</taxon>
        <taxon>Pterygota</taxon>
        <taxon>Neoptera</taxon>
        <taxon>Endopterygota</taxon>
        <taxon>Diptera</taxon>
        <taxon>Brachycera</taxon>
        <taxon>Muscomorpha</taxon>
        <taxon>Ephydroidea</taxon>
        <taxon>Drosophilidae</taxon>
        <taxon>Drosophila</taxon>
    </lineage>
</organism>
<protein>
    <submittedName>
        <fullName evidence="2">Uncharacterized protein</fullName>
    </submittedName>
</protein>
<comment type="caution">
    <text evidence="2">The sequence shown here is derived from an EMBL/GenBank/DDBJ whole genome shotgun (WGS) entry which is preliminary data.</text>
</comment>
<feature type="region of interest" description="Disordered" evidence="1">
    <location>
        <begin position="1"/>
        <end position="47"/>
    </location>
</feature>
<name>A0A484BEA0_DRONA</name>
<dbReference type="AlphaFoldDB" id="A0A484BEA0"/>
<dbReference type="EMBL" id="LSRL02000050">
    <property type="protein sequence ID" value="TDG47004.1"/>
    <property type="molecule type" value="Genomic_DNA"/>
</dbReference>
<reference evidence="2 3" key="1">
    <citation type="journal article" date="2019" name="J. Hered.">
        <title>An Improved Genome Assembly for Drosophila navojoa, the Basal Species in the mojavensis Cluster.</title>
        <authorList>
            <person name="Vanderlinde T."/>
            <person name="Dupim E.G."/>
            <person name="Nazario-Yepiz N.O."/>
            <person name="Carvalho A.B."/>
        </authorList>
    </citation>
    <scope>NUCLEOTIDE SEQUENCE [LARGE SCALE GENOMIC DNA]</scope>
    <source>
        <strain evidence="2">Navoj_Jal97</strain>
        <tissue evidence="2">Whole organism</tissue>
    </source>
</reference>
<proteinExistence type="predicted"/>
<keyword evidence="3" id="KW-1185">Reference proteome</keyword>
<dbReference type="Proteomes" id="UP000295192">
    <property type="component" value="Unassembled WGS sequence"/>
</dbReference>
<sequence length="70" mass="7960">MAARSVHRTLMQSQRVRLSKKIDDVQPQQQQHQQQQQQPQQPQSPSQSLLEVLQLDFSLLPLAGSCLARA</sequence>
<dbReference type="OMA" id="SVHRTLM"/>
<accession>A0A484BEA0</accession>
<evidence type="ECO:0000256" key="1">
    <source>
        <dbReference type="SAM" id="MobiDB-lite"/>
    </source>
</evidence>
<gene>
    <name evidence="2" type="ORF">AWZ03_006585</name>
</gene>